<proteinExistence type="inferred from homology"/>
<comment type="similarity">
    <text evidence="2">Belongs to the nucleobase:cation symporter-2 (NCS2) (TC 2.A.40) family.</text>
</comment>
<dbReference type="eggNOG" id="COG2233">
    <property type="taxonomic scope" value="Bacteria"/>
</dbReference>
<evidence type="ECO:0000256" key="7">
    <source>
        <dbReference type="SAM" id="Phobius"/>
    </source>
</evidence>
<name>F5Y9C6_LEAAZ</name>
<dbReference type="EMBL" id="CP001841">
    <property type="protein sequence ID" value="AEF81094.1"/>
    <property type="molecule type" value="Genomic_DNA"/>
</dbReference>
<comment type="subcellular location">
    <subcellularLocation>
        <location evidence="1">Membrane</location>
        <topology evidence="1">Multi-pass membrane protein</topology>
    </subcellularLocation>
</comment>
<feature type="transmembrane region" description="Helical" evidence="7">
    <location>
        <begin position="66"/>
        <end position="83"/>
    </location>
</feature>
<dbReference type="AlphaFoldDB" id="F5Y9C6"/>
<evidence type="ECO:0000256" key="1">
    <source>
        <dbReference type="ARBA" id="ARBA00004141"/>
    </source>
</evidence>
<evidence type="ECO:0000256" key="5">
    <source>
        <dbReference type="ARBA" id="ARBA00022989"/>
    </source>
</evidence>
<dbReference type="RefSeq" id="WP_015709914.1">
    <property type="nucleotide sequence ID" value="NC_015577.1"/>
</dbReference>
<dbReference type="InParanoid" id="F5Y9C6"/>
<feature type="transmembrane region" description="Helical" evidence="7">
    <location>
        <begin position="328"/>
        <end position="350"/>
    </location>
</feature>
<evidence type="ECO:0000313" key="9">
    <source>
        <dbReference type="Proteomes" id="UP000009222"/>
    </source>
</evidence>
<reference evidence="9" key="1">
    <citation type="submission" date="2009-12" db="EMBL/GenBank/DDBJ databases">
        <title>Complete sequence of Treponema azotonutricium strain ZAS-9.</title>
        <authorList>
            <person name="Tetu S.G."/>
            <person name="Matson E."/>
            <person name="Ren Q."/>
            <person name="Seshadri R."/>
            <person name="Elbourne L."/>
            <person name="Hassan K.A."/>
            <person name="Durkin A."/>
            <person name="Radune D."/>
            <person name="Mohamoud Y."/>
            <person name="Shay R."/>
            <person name="Jin S."/>
            <person name="Zhang X."/>
            <person name="Lucey K."/>
            <person name="Ballor N.R."/>
            <person name="Ottesen E."/>
            <person name="Rosenthal R."/>
            <person name="Allen A."/>
            <person name="Leadbetter J.R."/>
            <person name="Paulsen I.T."/>
        </authorList>
    </citation>
    <scope>NUCLEOTIDE SEQUENCE [LARGE SCALE GENOMIC DNA]</scope>
    <source>
        <strain evidence="9">ATCC BAA-888 / DSM 13862 / ZAS-9</strain>
    </source>
</reference>
<feature type="transmembrane region" description="Helical" evidence="7">
    <location>
        <begin position="16"/>
        <end position="37"/>
    </location>
</feature>
<dbReference type="NCBIfam" id="NF037981">
    <property type="entry name" value="NCS2_1"/>
    <property type="match status" value="1"/>
</dbReference>
<dbReference type="InterPro" id="IPR006042">
    <property type="entry name" value="Xan_ur_permease"/>
</dbReference>
<feature type="transmembrane region" description="Helical" evidence="7">
    <location>
        <begin position="208"/>
        <end position="230"/>
    </location>
</feature>
<organism evidence="8 9">
    <name type="scientific">Leadbettera azotonutricia (strain ATCC BAA-888 / DSM 13862 / ZAS-9)</name>
    <name type="common">Treponema azotonutricium</name>
    <dbReference type="NCBI Taxonomy" id="545695"/>
    <lineage>
        <taxon>Bacteria</taxon>
        <taxon>Pseudomonadati</taxon>
        <taxon>Spirochaetota</taxon>
        <taxon>Spirochaetia</taxon>
        <taxon>Spirochaetales</taxon>
        <taxon>Breznakiellaceae</taxon>
        <taxon>Leadbettera</taxon>
    </lineage>
</organism>
<feature type="transmembrane region" description="Helical" evidence="7">
    <location>
        <begin position="178"/>
        <end position="196"/>
    </location>
</feature>
<feature type="transmembrane region" description="Helical" evidence="7">
    <location>
        <begin position="387"/>
        <end position="405"/>
    </location>
</feature>
<evidence type="ECO:0000313" key="8">
    <source>
        <dbReference type="EMBL" id="AEF81094.1"/>
    </source>
</evidence>
<dbReference type="GO" id="GO:0042907">
    <property type="term" value="F:xanthine transmembrane transporter activity"/>
    <property type="evidence" value="ECO:0007669"/>
    <property type="project" value="TreeGrafter"/>
</dbReference>
<feature type="transmembrane region" description="Helical" evidence="7">
    <location>
        <begin position="152"/>
        <end position="171"/>
    </location>
</feature>
<keyword evidence="5 7" id="KW-1133">Transmembrane helix</keyword>
<keyword evidence="4 7" id="KW-0812">Transmembrane</keyword>
<sequence>MKPIYDVEERPPFAKSLFYGLQHLLACFGATVLVPMLVGINPLYALFSAGIGTLLYLFITKFKVPNFVGSSFAFIGCAIMVLKTYGPEYLAGGAIVSAVFYTIIAFLVWKAGSGWINKVLPPVVIGPVVAVIGLSLAGTAISMAGATEGGDFTAMLLALATLVITIIAMFIKNKFISSISIVIGLAGGYLLSAIFGRVDYSAITNAPIINIPIFIVPKFNGTVILVFSLVSFATICEHIGHTIVTGQIINKDVVKNPGLHRTILGDGLATGVAGLFGSVANTTYGESLGVMATTKVFSVFVFIFSGALAIILSIFGKLGGVLQTIPSHVLGGLCILLYGTIAVNGLKQLVVNKVDFDKKRNLIIASVIFILGCGGSVFQLPGSTYPLLTSIAFAAIVGIILNLVLPQEKEE</sequence>
<evidence type="ECO:0000256" key="4">
    <source>
        <dbReference type="ARBA" id="ARBA00022692"/>
    </source>
</evidence>
<dbReference type="InterPro" id="IPR006043">
    <property type="entry name" value="NCS2"/>
</dbReference>
<reference evidence="8 9" key="2">
    <citation type="journal article" date="2011" name="ISME J.">
        <title>RNA-seq reveals cooperative metabolic interactions between two termite-gut spirochete species in co-culture.</title>
        <authorList>
            <person name="Rosenthal A.Z."/>
            <person name="Matson E.G."/>
            <person name="Eldar A."/>
            <person name="Leadbetter J.R."/>
        </authorList>
    </citation>
    <scope>NUCLEOTIDE SEQUENCE [LARGE SCALE GENOMIC DNA]</scope>
    <source>
        <strain evidence="9">ATCC BAA-888 / DSM 13862 / ZAS-9</strain>
    </source>
</reference>
<evidence type="ECO:0000256" key="3">
    <source>
        <dbReference type="ARBA" id="ARBA00022448"/>
    </source>
</evidence>
<keyword evidence="6 7" id="KW-0472">Membrane</keyword>
<feature type="transmembrane region" description="Helical" evidence="7">
    <location>
        <begin position="89"/>
        <end position="111"/>
    </location>
</feature>
<feature type="transmembrane region" description="Helical" evidence="7">
    <location>
        <begin position="362"/>
        <end position="381"/>
    </location>
</feature>
<dbReference type="OrthoDB" id="9779092at2"/>
<dbReference type="GO" id="GO:0005886">
    <property type="term" value="C:plasma membrane"/>
    <property type="evidence" value="ECO:0007669"/>
    <property type="project" value="TreeGrafter"/>
</dbReference>
<gene>
    <name evidence="8" type="ordered locus">TREAZ_2135</name>
</gene>
<keyword evidence="3" id="KW-0813">Transport</keyword>
<feature type="transmembrane region" description="Helical" evidence="7">
    <location>
        <begin position="296"/>
        <end position="316"/>
    </location>
</feature>
<dbReference type="PANTHER" id="PTHR42810">
    <property type="entry name" value="PURINE PERMEASE C1399.01C-RELATED"/>
    <property type="match status" value="1"/>
</dbReference>
<evidence type="ECO:0000256" key="6">
    <source>
        <dbReference type="ARBA" id="ARBA00023136"/>
    </source>
</evidence>
<dbReference type="NCBIfam" id="TIGR00801">
    <property type="entry name" value="ncs2"/>
    <property type="match status" value="1"/>
</dbReference>
<dbReference type="Pfam" id="PF00860">
    <property type="entry name" value="Xan_ur_permease"/>
    <property type="match status" value="1"/>
</dbReference>
<dbReference type="PANTHER" id="PTHR42810:SF2">
    <property type="entry name" value="PURINE PERMEASE C1399.01C-RELATED"/>
    <property type="match status" value="1"/>
</dbReference>
<dbReference type="HOGENOM" id="CLU_017959_1_2_12"/>
<feature type="transmembrane region" description="Helical" evidence="7">
    <location>
        <begin position="123"/>
        <end position="146"/>
    </location>
</feature>
<protein>
    <submittedName>
        <fullName evidence="8">Uracil permease (Uracil transporter)</fullName>
    </submittedName>
</protein>
<dbReference type="Proteomes" id="UP000009222">
    <property type="component" value="Chromosome"/>
</dbReference>
<keyword evidence="9" id="KW-1185">Reference proteome</keyword>
<evidence type="ECO:0000256" key="2">
    <source>
        <dbReference type="ARBA" id="ARBA00008821"/>
    </source>
</evidence>
<accession>F5Y9C6</accession>
<dbReference type="KEGG" id="taz:TREAZ_2135"/>
<dbReference type="STRING" id="545695.TREAZ_2135"/>
<dbReference type="FunCoup" id="F5Y9C6">
    <property type="interactions" value="24"/>
</dbReference>
<feature type="transmembrane region" description="Helical" evidence="7">
    <location>
        <begin position="43"/>
        <end position="59"/>
    </location>
</feature>